<dbReference type="PATRIC" id="fig|476272.21.peg.727"/>
<feature type="domain" description="DUF1540" evidence="1">
    <location>
        <begin position="73"/>
        <end position="111"/>
    </location>
</feature>
<evidence type="ECO:0000313" key="2">
    <source>
        <dbReference type="EMBL" id="EEG48499.1"/>
    </source>
</evidence>
<reference evidence="2 3" key="2">
    <citation type="submission" date="2009-02" db="EMBL/GenBank/DDBJ databases">
        <title>Draft genome sequence of Blautia hydrogenotrophica DSM 10507 (Ruminococcus hydrogenotrophicus DSM 10507).</title>
        <authorList>
            <person name="Sudarsanam P."/>
            <person name="Ley R."/>
            <person name="Guruge J."/>
            <person name="Turnbaugh P.J."/>
            <person name="Mahowald M."/>
            <person name="Liep D."/>
            <person name="Gordon J."/>
        </authorList>
    </citation>
    <scope>NUCLEOTIDE SEQUENCE [LARGE SCALE GENOMIC DNA]</scope>
    <source>
        <strain evidence="3">DSM 10507 / JCM 14656 / S5a33</strain>
    </source>
</reference>
<dbReference type="AlphaFoldDB" id="C0CNZ8"/>
<evidence type="ECO:0000313" key="3">
    <source>
        <dbReference type="Proteomes" id="UP000003100"/>
    </source>
</evidence>
<sequence>MYEKEKEAHIMPMLRCSATTCLYNKEEYCSKGDIMISGEQAKYADETNCASFVERKDGSAVNSTGCGCERINIQCQAHDCVYNTNEKCEAAQVNIAGTGACVCQDTKCGTFECCH</sequence>
<organism evidence="2 3">
    <name type="scientific">Blautia hydrogenotrophica (strain DSM 10507 / JCM 14656 / S5a33)</name>
    <name type="common">Ruminococcus hydrogenotrophicus</name>
    <dbReference type="NCBI Taxonomy" id="476272"/>
    <lineage>
        <taxon>Bacteria</taxon>
        <taxon>Bacillati</taxon>
        <taxon>Bacillota</taxon>
        <taxon>Clostridia</taxon>
        <taxon>Lachnospirales</taxon>
        <taxon>Lachnospiraceae</taxon>
        <taxon>Blautia</taxon>
    </lineage>
</organism>
<gene>
    <name evidence="2" type="ORF">RUMHYD_02599</name>
</gene>
<name>C0CNZ8_BLAHS</name>
<comment type="caution">
    <text evidence="2">The sequence shown here is derived from an EMBL/GenBank/DDBJ whole genome shotgun (WGS) entry which is preliminary data.</text>
</comment>
<dbReference type="HOGENOM" id="CLU_159977_1_0_9"/>
<dbReference type="EMBL" id="ACBZ01000141">
    <property type="protein sequence ID" value="EEG48499.1"/>
    <property type="molecule type" value="Genomic_DNA"/>
</dbReference>
<feature type="domain" description="DUF1540" evidence="1">
    <location>
        <begin position="15"/>
        <end position="52"/>
    </location>
</feature>
<dbReference type="InterPro" id="IPR011437">
    <property type="entry name" value="DUF1540"/>
</dbReference>
<protein>
    <recommendedName>
        <fullName evidence="1">DUF1540 domain-containing protein</fullName>
    </recommendedName>
</protein>
<evidence type="ECO:0000259" key="1">
    <source>
        <dbReference type="Pfam" id="PF07561"/>
    </source>
</evidence>
<keyword evidence="3" id="KW-1185">Reference proteome</keyword>
<dbReference type="Pfam" id="PF07561">
    <property type="entry name" value="DUF1540"/>
    <property type="match status" value="2"/>
</dbReference>
<proteinExistence type="predicted"/>
<reference evidence="2 3" key="1">
    <citation type="submission" date="2009-01" db="EMBL/GenBank/DDBJ databases">
        <authorList>
            <person name="Fulton L."/>
            <person name="Clifton S."/>
            <person name="Fulton B."/>
            <person name="Xu J."/>
            <person name="Minx P."/>
            <person name="Pepin K.H."/>
            <person name="Johnson M."/>
            <person name="Bhonagiri V."/>
            <person name="Nash W.E."/>
            <person name="Mardis E.R."/>
            <person name="Wilson R.K."/>
        </authorList>
    </citation>
    <scope>NUCLEOTIDE SEQUENCE [LARGE SCALE GENOMIC DNA]</scope>
    <source>
        <strain evidence="3">DSM 10507 / JCM 14656 / S5a33</strain>
    </source>
</reference>
<dbReference type="eggNOG" id="ENOG50330E2">
    <property type="taxonomic scope" value="Bacteria"/>
</dbReference>
<dbReference type="Proteomes" id="UP000003100">
    <property type="component" value="Unassembled WGS sequence"/>
</dbReference>
<accession>C0CNZ8</accession>